<evidence type="ECO:0000313" key="2">
    <source>
        <dbReference type="EMBL" id="GEU29082.1"/>
    </source>
</evidence>
<dbReference type="AlphaFoldDB" id="A0A699GIM0"/>
<name>A0A699GIM0_TANCI</name>
<evidence type="ECO:0000256" key="1">
    <source>
        <dbReference type="SAM" id="Coils"/>
    </source>
</evidence>
<reference evidence="2" key="1">
    <citation type="journal article" date="2019" name="Sci. Rep.">
        <title>Draft genome of Tanacetum cinerariifolium, the natural source of mosquito coil.</title>
        <authorList>
            <person name="Yamashiro T."/>
            <person name="Shiraishi A."/>
            <person name="Satake H."/>
            <person name="Nakayama K."/>
        </authorList>
    </citation>
    <scope>NUCLEOTIDE SEQUENCE</scope>
</reference>
<feature type="coiled-coil region" evidence="1">
    <location>
        <begin position="454"/>
        <end position="488"/>
    </location>
</feature>
<dbReference type="EMBL" id="BKCJ010000042">
    <property type="protein sequence ID" value="GEU29082.1"/>
    <property type="molecule type" value="Genomic_DNA"/>
</dbReference>
<comment type="caution">
    <text evidence="2">The sequence shown here is derived from an EMBL/GenBank/DDBJ whole genome shotgun (WGS) entry which is preliminary data.</text>
</comment>
<organism evidence="2">
    <name type="scientific">Tanacetum cinerariifolium</name>
    <name type="common">Dalmatian daisy</name>
    <name type="synonym">Chrysanthemum cinerariifolium</name>
    <dbReference type="NCBI Taxonomy" id="118510"/>
    <lineage>
        <taxon>Eukaryota</taxon>
        <taxon>Viridiplantae</taxon>
        <taxon>Streptophyta</taxon>
        <taxon>Embryophyta</taxon>
        <taxon>Tracheophyta</taxon>
        <taxon>Spermatophyta</taxon>
        <taxon>Magnoliopsida</taxon>
        <taxon>eudicotyledons</taxon>
        <taxon>Gunneridae</taxon>
        <taxon>Pentapetalae</taxon>
        <taxon>asterids</taxon>
        <taxon>campanulids</taxon>
        <taxon>Asterales</taxon>
        <taxon>Asteraceae</taxon>
        <taxon>Asteroideae</taxon>
        <taxon>Anthemideae</taxon>
        <taxon>Anthemidinae</taxon>
        <taxon>Tanacetum</taxon>
    </lineage>
</organism>
<proteinExistence type="predicted"/>
<sequence length="569" mass="64788">MMLNSIDNIPLVYGTIVENGVTRLKKYEELKNAEKIQDDCDLKATNIILQGLPPEVYSLVNHHQVTKDIWDRVNLLMQGTELSYQECECKLYDEFDRFTSVKGDDLIACLNKAMAFMSIVMASRFPSTNNQLITSSNLRNQATIQDGRATIQQVLDEEQLAFLADLGITDGQATQTIITHNATFQTDDLDAYDSDRDDISSEKAVLMANLSSYDSDILSENRNAKFAAFQHEIDLLKQTLSKHVKEKESFKLFLRCYLVLKIVIMDPEMQCTTLPGHSRFSFSRFILDCKIPLNIFSDLAVYPRVVKSRGISSQILRPDKGIVATTVKRKATWQDNAFDFDCDEAPLASTVLMAKLSAYDSDILSDVPTHNTNLDNQVIDQSVQEMQYSQQPPFINDLDIDITNDSNVISYEQYLKETKNEVVQDTPSSSLQDTMIIFVIEEISNQVTKFNQVNKENKTVNESLTTELERYKEQINFLEERYKEQINFVEDFKEIYAKGLQLLVEDLMLPVQVKDKRIEQYFLMTGCSLWDVILNGNSPTPTRVVDGVVQPVAPTIAEQRLAKKNELKA</sequence>
<accession>A0A699GIM0</accession>
<protein>
    <recommendedName>
        <fullName evidence="3">Integrase, catalytic region, zinc finger, CCHC-type, peptidase aspartic, catalytic</fullName>
    </recommendedName>
</protein>
<gene>
    <name evidence="2" type="ORF">Tci_001060</name>
</gene>
<keyword evidence="1" id="KW-0175">Coiled coil</keyword>
<evidence type="ECO:0008006" key="3">
    <source>
        <dbReference type="Google" id="ProtNLM"/>
    </source>
</evidence>